<comment type="caution">
    <text evidence="2">The sequence shown here is derived from an EMBL/GenBank/DDBJ whole genome shotgun (WGS) entry which is preliminary data.</text>
</comment>
<name>A0AAU9TRD7_EUPED</name>
<organism evidence="2 3">
    <name type="scientific">Euphydryas editha</name>
    <name type="common">Edith's checkerspot</name>
    <dbReference type="NCBI Taxonomy" id="104508"/>
    <lineage>
        <taxon>Eukaryota</taxon>
        <taxon>Metazoa</taxon>
        <taxon>Ecdysozoa</taxon>
        <taxon>Arthropoda</taxon>
        <taxon>Hexapoda</taxon>
        <taxon>Insecta</taxon>
        <taxon>Pterygota</taxon>
        <taxon>Neoptera</taxon>
        <taxon>Endopterygota</taxon>
        <taxon>Lepidoptera</taxon>
        <taxon>Glossata</taxon>
        <taxon>Ditrysia</taxon>
        <taxon>Papilionoidea</taxon>
        <taxon>Nymphalidae</taxon>
        <taxon>Nymphalinae</taxon>
        <taxon>Euphydryas</taxon>
    </lineage>
</organism>
<gene>
    <name evidence="2" type="ORF">EEDITHA_LOCUS5521</name>
</gene>
<evidence type="ECO:0000313" key="3">
    <source>
        <dbReference type="Proteomes" id="UP001153954"/>
    </source>
</evidence>
<feature type="compositionally biased region" description="Basic and acidic residues" evidence="1">
    <location>
        <begin position="57"/>
        <end position="66"/>
    </location>
</feature>
<evidence type="ECO:0000313" key="2">
    <source>
        <dbReference type="EMBL" id="CAH2089471.1"/>
    </source>
</evidence>
<protein>
    <submittedName>
        <fullName evidence="2">Uncharacterized protein</fullName>
    </submittedName>
</protein>
<reference evidence="2" key="1">
    <citation type="submission" date="2022-03" db="EMBL/GenBank/DDBJ databases">
        <authorList>
            <person name="Tunstrom K."/>
        </authorList>
    </citation>
    <scope>NUCLEOTIDE SEQUENCE</scope>
</reference>
<sequence length="86" mass="9656">MSFIRRTGYKSKINRLLYSSSAHTSKTQDIEDRRAPLLRHFSEDIPDIEVGEISATRKEAKNERASGGDGNTMKLLKVAARPVLKP</sequence>
<feature type="region of interest" description="Disordered" evidence="1">
    <location>
        <begin position="57"/>
        <end position="86"/>
    </location>
</feature>
<proteinExistence type="predicted"/>
<keyword evidence="3" id="KW-1185">Reference proteome</keyword>
<dbReference type="AlphaFoldDB" id="A0AAU9TRD7"/>
<accession>A0AAU9TRD7</accession>
<dbReference type="Proteomes" id="UP001153954">
    <property type="component" value="Unassembled WGS sequence"/>
</dbReference>
<dbReference type="EMBL" id="CAKOGL010000008">
    <property type="protein sequence ID" value="CAH2089471.1"/>
    <property type="molecule type" value="Genomic_DNA"/>
</dbReference>
<evidence type="ECO:0000256" key="1">
    <source>
        <dbReference type="SAM" id="MobiDB-lite"/>
    </source>
</evidence>